<reference evidence="1 2" key="1">
    <citation type="submission" date="2017-01" db="EMBL/GenBank/DDBJ databases">
        <title>Complete genome of Tateyamaria omphalii DOK1-4 isolated from seawater in Dokdo.</title>
        <authorList>
            <person name="Kim J.H."/>
            <person name="Chi W.-J."/>
        </authorList>
    </citation>
    <scope>NUCLEOTIDE SEQUENCE [LARGE SCALE GENOMIC DNA]</scope>
    <source>
        <strain evidence="1 2">DOK1-4</strain>
    </source>
</reference>
<dbReference type="SUPFAM" id="SSF56784">
    <property type="entry name" value="HAD-like"/>
    <property type="match status" value="1"/>
</dbReference>
<dbReference type="PRINTS" id="PR00413">
    <property type="entry name" value="HADHALOGNASE"/>
</dbReference>
<dbReference type="PANTHER" id="PTHR43611:SF3">
    <property type="entry name" value="FLAVIN MONONUCLEOTIDE HYDROLASE 1, CHLOROPLATIC"/>
    <property type="match status" value="1"/>
</dbReference>
<dbReference type="InterPro" id="IPR023198">
    <property type="entry name" value="PGP-like_dom2"/>
</dbReference>
<dbReference type="EMBL" id="CP019312">
    <property type="protein sequence ID" value="APX13209.1"/>
    <property type="molecule type" value="Genomic_DNA"/>
</dbReference>
<organism evidence="1 2">
    <name type="scientific">Tateyamaria omphalii</name>
    <dbReference type="NCBI Taxonomy" id="299262"/>
    <lineage>
        <taxon>Bacteria</taxon>
        <taxon>Pseudomonadati</taxon>
        <taxon>Pseudomonadota</taxon>
        <taxon>Alphaproteobacteria</taxon>
        <taxon>Rhodobacterales</taxon>
        <taxon>Roseobacteraceae</taxon>
        <taxon>Tateyamaria</taxon>
    </lineage>
</organism>
<dbReference type="PANTHER" id="PTHR43611">
    <property type="entry name" value="ALPHA-D-GLUCOSE 1-PHOSPHATE PHOSPHATASE"/>
    <property type="match status" value="1"/>
</dbReference>
<gene>
    <name evidence="1" type="ORF">BWR18_17100</name>
</gene>
<dbReference type="SFLD" id="SFLDG01129">
    <property type="entry name" value="C1.5:_HAD__Beta-PGM__Phosphata"/>
    <property type="match status" value="1"/>
</dbReference>
<accession>A0A1P8MZ81</accession>
<dbReference type="STRING" id="299262.BWR18_17100"/>
<dbReference type="CDD" id="cd02603">
    <property type="entry name" value="HAD_sEH-N_like"/>
    <property type="match status" value="1"/>
</dbReference>
<dbReference type="Gene3D" id="3.40.50.1000">
    <property type="entry name" value="HAD superfamily/HAD-like"/>
    <property type="match status" value="1"/>
</dbReference>
<sequence length="206" mass="23669">MTIQAVIFDIGNVLIEWQPERFYDSVIGEDRRRALFSEVDLNGMNLEVDRGAPFAQSVHDLAAKHPKWDAEIKMWHDRWIEMASPQIDHSVRLMAALQAKGTPVFSLTNFGVDTYDRAAQDYPFMRQFNRDFISGHMRVIKPDPTIYQRLEEESGLRGENLIFTDDRSENIAAAQMRGWRTHLFKGPDGWAKRLVTEGVLTESEAA</sequence>
<dbReference type="SFLD" id="SFLDS00003">
    <property type="entry name" value="Haloacid_Dehalogenase"/>
    <property type="match status" value="1"/>
</dbReference>
<dbReference type="RefSeq" id="WP_076629643.1">
    <property type="nucleotide sequence ID" value="NZ_CP019312.1"/>
</dbReference>
<dbReference type="AlphaFoldDB" id="A0A1P8MZ81"/>
<dbReference type="NCBIfam" id="TIGR01509">
    <property type="entry name" value="HAD-SF-IA-v3"/>
    <property type="match status" value="1"/>
</dbReference>
<dbReference type="InterPro" id="IPR036412">
    <property type="entry name" value="HAD-like_sf"/>
</dbReference>
<dbReference type="Gene3D" id="1.10.150.240">
    <property type="entry name" value="Putative phosphatase, domain 2"/>
    <property type="match status" value="1"/>
</dbReference>
<dbReference type="Proteomes" id="UP000186336">
    <property type="component" value="Chromosome"/>
</dbReference>
<name>A0A1P8MZ81_9RHOB</name>
<dbReference type="OrthoDB" id="9807742at2"/>
<evidence type="ECO:0000313" key="2">
    <source>
        <dbReference type="Proteomes" id="UP000186336"/>
    </source>
</evidence>
<dbReference type="KEGG" id="tom:BWR18_17100"/>
<keyword evidence="2" id="KW-1185">Reference proteome</keyword>
<dbReference type="Pfam" id="PF00702">
    <property type="entry name" value="Hydrolase"/>
    <property type="match status" value="1"/>
</dbReference>
<evidence type="ECO:0000313" key="1">
    <source>
        <dbReference type="EMBL" id="APX13209.1"/>
    </source>
</evidence>
<dbReference type="InterPro" id="IPR006439">
    <property type="entry name" value="HAD-SF_hydro_IA"/>
</dbReference>
<proteinExistence type="predicted"/>
<protein>
    <submittedName>
        <fullName evidence="1">Haloacid dehalogenase</fullName>
    </submittedName>
</protein>
<dbReference type="InterPro" id="IPR023214">
    <property type="entry name" value="HAD_sf"/>
</dbReference>